<evidence type="ECO:0000313" key="3">
    <source>
        <dbReference type="Proteomes" id="UP000033945"/>
    </source>
</evidence>
<dbReference type="AlphaFoldDB" id="A0A0G1IR37"/>
<reference evidence="2 3" key="1">
    <citation type="journal article" date="2015" name="Nature">
        <title>rRNA introns, odd ribosomes, and small enigmatic genomes across a large radiation of phyla.</title>
        <authorList>
            <person name="Brown C.T."/>
            <person name="Hug L.A."/>
            <person name="Thomas B.C."/>
            <person name="Sharon I."/>
            <person name="Castelle C.J."/>
            <person name="Singh A."/>
            <person name="Wilkins M.J."/>
            <person name="Williams K.H."/>
            <person name="Banfield J.F."/>
        </authorList>
    </citation>
    <scope>NUCLEOTIDE SEQUENCE [LARGE SCALE GENOMIC DNA]</scope>
</reference>
<feature type="domain" description="NAD-dependent epimerase/dehydratase" evidence="1">
    <location>
        <begin position="10"/>
        <end position="225"/>
    </location>
</feature>
<dbReference type="Gene3D" id="3.40.50.720">
    <property type="entry name" value="NAD(P)-binding Rossmann-like Domain"/>
    <property type="match status" value="1"/>
</dbReference>
<dbReference type="InterPro" id="IPR001509">
    <property type="entry name" value="Epimerase_deHydtase"/>
</dbReference>
<evidence type="ECO:0000259" key="1">
    <source>
        <dbReference type="Pfam" id="PF01370"/>
    </source>
</evidence>
<dbReference type="Pfam" id="PF01370">
    <property type="entry name" value="Epimerase"/>
    <property type="match status" value="1"/>
</dbReference>
<dbReference type="InterPro" id="IPR036291">
    <property type="entry name" value="NAD(P)-bd_dom_sf"/>
</dbReference>
<proteinExistence type="predicted"/>
<evidence type="ECO:0000313" key="2">
    <source>
        <dbReference type="EMBL" id="KKT61433.1"/>
    </source>
</evidence>
<dbReference type="EMBL" id="LCIT01000031">
    <property type="protein sequence ID" value="KKT61433.1"/>
    <property type="molecule type" value="Genomic_DNA"/>
</dbReference>
<dbReference type="PANTHER" id="PTHR43245:SF13">
    <property type="entry name" value="UDP-D-APIOSE_UDP-D-XYLOSE SYNTHASE 2"/>
    <property type="match status" value="1"/>
</dbReference>
<dbReference type="SUPFAM" id="SSF51735">
    <property type="entry name" value="NAD(P)-binding Rossmann-fold domains"/>
    <property type="match status" value="1"/>
</dbReference>
<sequence length="298" mass="33429">MNLSKTILFGGSGFQGPIILEKYPDIISIGRSPLPKELTNKHIQIPNIDDLSALDNLDFDKVIFLIGSSNHHEINKSVMMGIEYNVIPIKKVLAYLKSKKRKIKKFIMFTTILLYDAKKIKLPVDESQPINPYLNDYVFSKYLSEEVAKLYPEIPVIVVRMSNIYGPTWLIRPDLVPTLMQSVLSRDGAEVWSVRPERDLIYVKDAADAIVSLLDTDHTGPVNLGTGEANSVSSVVEIIEKLSGKKIKVLDVPVSGPMKFIADISLLKKLTGWKPKYSLEEGLTDTYNIMKQLHSFPG</sequence>
<organism evidence="2 3">
    <name type="scientific">Candidatus Giovannonibacteria bacterium GW2011_GWA2_44_26</name>
    <dbReference type="NCBI Taxonomy" id="1618648"/>
    <lineage>
        <taxon>Bacteria</taxon>
        <taxon>Candidatus Giovannoniibacteriota</taxon>
    </lineage>
</organism>
<dbReference type="Proteomes" id="UP000033945">
    <property type="component" value="Unassembled WGS sequence"/>
</dbReference>
<comment type="caution">
    <text evidence="2">The sequence shown here is derived from an EMBL/GenBank/DDBJ whole genome shotgun (WGS) entry which is preliminary data.</text>
</comment>
<dbReference type="PANTHER" id="PTHR43245">
    <property type="entry name" value="BIFUNCTIONAL POLYMYXIN RESISTANCE PROTEIN ARNA"/>
    <property type="match status" value="1"/>
</dbReference>
<protein>
    <submittedName>
        <fullName evidence="2">Nucleoside-diphosphate-sugar epimerase</fullName>
    </submittedName>
</protein>
<name>A0A0G1IR37_9BACT</name>
<dbReference type="InterPro" id="IPR050177">
    <property type="entry name" value="Lipid_A_modif_metabolic_enz"/>
</dbReference>
<accession>A0A0G1IR37</accession>
<gene>
    <name evidence="2" type="ORF">UW55_C0031G0006</name>
</gene>